<dbReference type="KEGG" id="hazt:108677341"/>
<comment type="subcellular location">
    <subcellularLocation>
        <location evidence="1">Nucleus</location>
    </subcellularLocation>
</comment>
<dbReference type="SUPFAM" id="SSF52141">
    <property type="entry name" value="Uracil-DNA glycosylase-like"/>
    <property type="match status" value="1"/>
</dbReference>
<evidence type="ECO:0000313" key="20">
    <source>
        <dbReference type="Proteomes" id="UP000694843"/>
    </source>
</evidence>
<dbReference type="RefSeq" id="XP_018021047.1">
    <property type="nucleotide sequence ID" value="XM_018165558.2"/>
</dbReference>
<dbReference type="InterPro" id="IPR015637">
    <property type="entry name" value="MUG/TDG"/>
</dbReference>
<keyword evidence="5" id="KW-0832">Ubl conjugation</keyword>
<evidence type="ECO:0000256" key="3">
    <source>
        <dbReference type="ARBA" id="ARBA00022763"/>
    </source>
</evidence>
<evidence type="ECO:0000256" key="2">
    <source>
        <dbReference type="ARBA" id="ARBA00022499"/>
    </source>
</evidence>
<dbReference type="Proteomes" id="UP000694843">
    <property type="component" value="Unplaced"/>
</dbReference>
<dbReference type="PANTHER" id="PTHR12159">
    <property type="entry name" value="G/T AND G/U MISMATCH-SPECIFIC DNA GLYCOSYLASE"/>
    <property type="match status" value="1"/>
</dbReference>
<evidence type="ECO:0000256" key="15">
    <source>
        <dbReference type="ARBA" id="ARBA00066769"/>
    </source>
</evidence>
<feature type="compositionally biased region" description="Pro residues" evidence="18">
    <location>
        <begin position="233"/>
        <end position="243"/>
    </location>
</feature>
<dbReference type="GO" id="GO:0141016">
    <property type="term" value="F:G/T mismatch-specific thymine-DNA glycosylase activity"/>
    <property type="evidence" value="ECO:0007669"/>
    <property type="project" value="UniProtKB-EC"/>
</dbReference>
<feature type="compositionally biased region" description="Low complexity" evidence="18">
    <location>
        <begin position="57"/>
        <end position="74"/>
    </location>
</feature>
<dbReference type="Pfam" id="PF03167">
    <property type="entry name" value="UDG"/>
    <property type="match status" value="1"/>
</dbReference>
<dbReference type="InterPro" id="IPR005122">
    <property type="entry name" value="Uracil-DNA_glycosylase-like"/>
</dbReference>
<dbReference type="GO" id="GO:0006285">
    <property type="term" value="P:base-excision repair, AP site formation"/>
    <property type="evidence" value="ECO:0007669"/>
    <property type="project" value="InterPro"/>
</dbReference>
<evidence type="ECO:0000256" key="18">
    <source>
        <dbReference type="SAM" id="MobiDB-lite"/>
    </source>
</evidence>
<keyword evidence="7" id="KW-0805">Transcription regulation</keyword>
<feature type="compositionally biased region" description="Basic and acidic residues" evidence="18">
    <location>
        <begin position="7"/>
        <end position="16"/>
    </location>
</feature>
<keyword evidence="20" id="KW-1185">Reference proteome</keyword>
<dbReference type="GO" id="GO:0005654">
    <property type="term" value="C:nucleoplasm"/>
    <property type="evidence" value="ECO:0007669"/>
    <property type="project" value="UniProtKB-ARBA"/>
</dbReference>
<evidence type="ECO:0000256" key="1">
    <source>
        <dbReference type="ARBA" id="ARBA00004123"/>
    </source>
</evidence>
<organism evidence="20 21">
    <name type="scientific">Hyalella azteca</name>
    <name type="common">Amphipod</name>
    <dbReference type="NCBI Taxonomy" id="294128"/>
    <lineage>
        <taxon>Eukaryota</taxon>
        <taxon>Metazoa</taxon>
        <taxon>Ecdysozoa</taxon>
        <taxon>Arthropoda</taxon>
        <taxon>Crustacea</taxon>
        <taxon>Multicrustacea</taxon>
        <taxon>Malacostraca</taxon>
        <taxon>Eumalacostraca</taxon>
        <taxon>Peracarida</taxon>
        <taxon>Amphipoda</taxon>
        <taxon>Senticaudata</taxon>
        <taxon>Talitrida</taxon>
        <taxon>Talitroidea</taxon>
        <taxon>Hyalellidae</taxon>
        <taxon>Hyalella</taxon>
    </lineage>
</organism>
<evidence type="ECO:0000256" key="16">
    <source>
        <dbReference type="ARBA" id="ARBA00071248"/>
    </source>
</evidence>
<dbReference type="EC" id="3.2.2.29" evidence="15"/>
<proteinExistence type="inferred from homology"/>
<feature type="compositionally biased region" description="Basic residues" evidence="18">
    <location>
        <begin position="250"/>
        <end position="259"/>
    </location>
</feature>
<dbReference type="PANTHER" id="PTHR12159:SF9">
    <property type="entry name" value="G_T MISMATCH-SPECIFIC THYMINE DNA GLYCOSYLASE"/>
    <property type="match status" value="1"/>
</dbReference>
<keyword evidence="9" id="KW-0804">Transcription</keyword>
<keyword evidence="8" id="KW-0010">Activator</keyword>
<evidence type="ECO:0000256" key="8">
    <source>
        <dbReference type="ARBA" id="ARBA00023159"/>
    </source>
</evidence>
<feature type="compositionally biased region" description="Low complexity" evidence="18">
    <location>
        <begin position="19"/>
        <end position="50"/>
    </location>
</feature>
<feature type="compositionally biased region" description="Pro residues" evidence="18">
    <location>
        <begin position="201"/>
        <end position="212"/>
    </location>
</feature>
<comment type="subunit">
    <text evidence="14">Homodimer. Interacts with AICDA and GADD45A.</text>
</comment>
<evidence type="ECO:0000256" key="7">
    <source>
        <dbReference type="ARBA" id="ARBA00023015"/>
    </source>
</evidence>
<evidence type="ECO:0000256" key="13">
    <source>
        <dbReference type="ARBA" id="ARBA00061261"/>
    </source>
</evidence>
<evidence type="ECO:0000256" key="11">
    <source>
        <dbReference type="ARBA" id="ARBA00023242"/>
    </source>
</evidence>
<evidence type="ECO:0000313" key="21">
    <source>
        <dbReference type="RefSeq" id="XP_018021047.1"/>
    </source>
</evidence>
<dbReference type="CDD" id="cd10028">
    <property type="entry name" value="UDG-F2_TDG_MUG"/>
    <property type="match status" value="1"/>
</dbReference>
<evidence type="ECO:0000256" key="10">
    <source>
        <dbReference type="ARBA" id="ARBA00023204"/>
    </source>
</evidence>
<dbReference type="Gene3D" id="3.40.470.10">
    <property type="entry name" value="Uracil-DNA glycosylase-like domain"/>
    <property type="match status" value="1"/>
</dbReference>
<dbReference type="GO" id="GO:0032183">
    <property type="term" value="F:SUMO binding"/>
    <property type="evidence" value="ECO:0007669"/>
    <property type="project" value="UniProtKB-ARBA"/>
</dbReference>
<dbReference type="GeneID" id="108677341"/>
<feature type="domain" description="Uracil-DNA glycosylase-like" evidence="19">
    <location>
        <begin position="332"/>
        <end position="476"/>
    </location>
</feature>
<keyword evidence="10" id="KW-0234">DNA repair</keyword>
<feature type="compositionally biased region" description="Low complexity" evidence="18">
    <location>
        <begin position="545"/>
        <end position="556"/>
    </location>
</feature>
<keyword evidence="6" id="KW-0156">Chromatin regulator</keyword>
<dbReference type="AlphaFoldDB" id="A0A8B7P525"/>
<dbReference type="GO" id="GO:0003677">
    <property type="term" value="F:DNA binding"/>
    <property type="evidence" value="ECO:0007669"/>
    <property type="project" value="UniProtKB-ARBA"/>
</dbReference>
<keyword evidence="4" id="KW-0378">Hydrolase</keyword>
<feature type="region of interest" description="Disordered" evidence="18">
    <location>
        <begin position="201"/>
        <end position="259"/>
    </location>
</feature>
<evidence type="ECO:0000256" key="12">
    <source>
        <dbReference type="ARBA" id="ARBA00052915"/>
    </source>
</evidence>
<evidence type="ECO:0000256" key="9">
    <source>
        <dbReference type="ARBA" id="ARBA00023163"/>
    </source>
</evidence>
<evidence type="ECO:0000259" key="19">
    <source>
        <dbReference type="Pfam" id="PF03167"/>
    </source>
</evidence>
<comment type="catalytic activity">
    <reaction evidence="12">
        <text>Hydrolyzes mismatched double-stranded DNA and polynucleotides, releasing free thymine.</text>
        <dbReference type="EC" id="3.2.2.29"/>
    </reaction>
</comment>
<feature type="compositionally biased region" description="Acidic residues" evidence="18">
    <location>
        <begin position="528"/>
        <end position="539"/>
    </location>
</feature>
<sequence>MTGVEAADDRLERRSYPESCSPLSCSDRSSPDPSSTLQPLLTSSNSNTSSSPPPYLLEPLTPTTHTSFTPLTDPANSTCAENDPPSLLNDEQPQMSESNWSMHLDVLSKLKTESEDWYDNEELSAEALLSSSRNIRSEYANFTSCNPNYCDSPPLPLDNDSLQPAHEVHQINFAPHPIYSPYFLSDYPSIPLQLPLPHPTYSPPPHLPPQSPHAPAYSLPHTPPTTPHSSLAPPTPPHPPPNSLSPIILPKRRGRKPKHVKIEEDNGNLEAVAAAWAEHDAKKRRKTGASIAPAVLSPPTPTPEPPVKPRKKMDRFGGLEEEEVAKKTLPDHLKHGLDIVIIGINPGLFAAFKGHHYAGPGNHFWKCLYLSGLIPEPLGAEDDGSLLKYNIGFTNIVARTTRGSAELTRLEIKQGGEMLVSKLRFYRPRIAVFNGKGIYEIFSGKKDFQFGKQPEMFPHTDTYVWVMPSSSARCAQLPRALDKVPFYSALRKFRDYLNGSVDHITEEEMTFAHVKLKNFKKEDKVVIEEDDEDDDDTADGDLRVSQESSDASQHSSYFSSPNEHY</sequence>
<keyword evidence="3" id="KW-0227">DNA damage</keyword>
<protein>
    <recommendedName>
        <fullName evidence="16">G/T mismatch-specific thymine DNA glycosylase</fullName>
        <ecNumber evidence="15">3.2.2.29</ecNumber>
    </recommendedName>
    <alternativeName>
        <fullName evidence="17">Thymine-DNA glycosylase</fullName>
    </alternativeName>
</protein>
<reference evidence="21" key="1">
    <citation type="submission" date="2025-08" db="UniProtKB">
        <authorList>
            <consortium name="RefSeq"/>
        </authorList>
    </citation>
    <scope>IDENTIFICATION</scope>
    <source>
        <tissue evidence="21">Whole organism</tissue>
    </source>
</reference>
<evidence type="ECO:0000256" key="6">
    <source>
        <dbReference type="ARBA" id="ARBA00022853"/>
    </source>
</evidence>
<name>A0A8B7P525_HYAAZ</name>
<feature type="region of interest" description="Disordered" evidence="18">
    <location>
        <begin position="1"/>
        <end position="93"/>
    </location>
</feature>
<feature type="region of interest" description="Disordered" evidence="18">
    <location>
        <begin position="525"/>
        <end position="565"/>
    </location>
</feature>
<dbReference type="OrthoDB" id="565731at2759"/>
<keyword evidence="2" id="KW-1017">Isopeptide bond</keyword>
<dbReference type="GO" id="GO:0004844">
    <property type="term" value="F:uracil DNA N-glycosylase activity"/>
    <property type="evidence" value="ECO:0007669"/>
    <property type="project" value="TreeGrafter"/>
</dbReference>
<evidence type="ECO:0000256" key="17">
    <source>
        <dbReference type="ARBA" id="ARBA00083221"/>
    </source>
</evidence>
<dbReference type="InterPro" id="IPR036895">
    <property type="entry name" value="Uracil-DNA_glycosylase-like_sf"/>
</dbReference>
<comment type="similarity">
    <text evidence="13">Belongs to the uracil-DNA glycosylase (UDG) superfamily. TDG/mug family.</text>
</comment>
<gene>
    <name evidence="21" type="primary">LOC108677341</name>
</gene>
<dbReference type="FunFam" id="3.40.470.10:FF:000002">
    <property type="entry name" value="G/T mismatch-specific thymine DNA glycosylase"/>
    <property type="match status" value="1"/>
</dbReference>
<evidence type="ECO:0000256" key="4">
    <source>
        <dbReference type="ARBA" id="ARBA00022801"/>
    </source>
</evidence>
<keyword evidence="11" id="KW-0539">Nucleus</keyword>
<dbReference type="GO" id="GO:0040029">
    <property type="term" value="P:epigenetic regulation of gene expression"/>
    <property type="evidence" value="ECO:0007669"/>
    <property type="project" value="UniProtKB-ARBA"/>
</dbReference>
<evidence type="ECO:0000256" key="14">
    <source>
        <dbReference type="ARBA" id="ARBA00064519"/>
    </source>
</evidence>
<accession>A0A8B7P525</accession>
<evidence type="ECO:0000256" key="5">
    <source>
        <dbReference type="ARBA" id="ARBA00022843"/>
    </source>
</evidence>